<keyword evidence="3" id="KW-0479">Metal-binding</keyword>
<accession>A0A3R8S9S7</accession>
<evidence type="ECO:0000256" key="1">
    <source>
        <dbReference type="ARBA" id="ARBA00001947"/>
    </source>
</evidence>
<evidence type="ECO:0000259" key="7">
    <source>
        <dbReference type="Pfam" id="PF01435"/>
    </source>
</evidence>
<feature type="domain" description="Peptidase M48" evidence="7">
    <location>
        <begin position="103"/>
        <end position="266"/>
    </location>
</feature>
<comment type="caution">
    <text evidence="8">The sequence shown here is derived from an EMBL/GenBank/DDBJ whole genome shotgun (WGS) entry which is preliminary data.</text>
</comment>
<evidence type="ECO:0000256" key="2">
    <source>
        <dbReference type="ARBA" id="ARBA00022670"/>
    </source>
</evidence>
<evidence type="ECO:0000313" key="8">
    <source>
        <dbReference type="EMBL" id="RRS04751.1"/>
    </source>
</evidence>
<comment type="cofactor">
    <cofactor evidence="1">
        <name>Zn(2+)</name>
        <dbReference type="ChEBI" id="CHEBI:29105"/>
    </cofactor>
</comment>
<keyword evidence="5" id="KW-0862">Zinc</keyword>
<gene>
    <name evidence="8" type="ORF">EIP75_09025</name>
</gene>
<keyword evidence="6" id="KW-0482">Metalloprotease</keyword>
<dbReference type="GO" id="GO:0046872">
    <property type="term" value="F:metal ion binding"/>
    <property type="evidence" value="ECO:0007669"/>
    <property type="project" value="UniProtKB-KW"/>
</dbReference>
<evidence type="ECO:0000256" key="4">
    <source>
        <dbReference type="ARBA" id="ARBA00022801"/>
    </source>
</evidence>
<keyword evidence="2" id="KW-0645">Protease</keyword>
<reference evidence="8 9" key="1">
    <citation type="submission" date="2018-12" db="EMBL/GenBank/DDBJ databases">
        <title>The whole draft genome of Aquabacterium sp. SJQ9.</title>
        <authorList>
            <person name="Sun L."/>
            <person name="Gao X."/>
            <person name="Chen W."/>
            <person name="Huang K."/>
        </authorList>
    </citation>
    <scope>NUCLEOTIDE SEQUENCE [LARGE SCALE GENOMIC DNA]</scope>
    <source>
        <strain evidence="8 9">SJQ9</strain>
    </source>
</reference>
<sequence>MPLAVPPSALAHTAPVSAVSRQSSVDSNLLPSLGDVSSQSLSPAAERRLGDRIMRSILRDPDIIDDPLVLEYIASVWTSLLAAARHRGEIGPDLEGVYAWRPFLVRERSVNAFALPGGYIGVHLGLLSMTRTPDELASVLAHEMSHVTQRHIARMISQSKQTSWVGLASMILGVLAASRAPQAAQAMIMGGQGMAIQGQLNFSRDMEREADRVGFGVLTDAGYSPGGMAQMFEQLQQASRLNDDGSYPYLRSHPLTTERIGEARARMGSQAWNAAIAPQADDAQTLLQMRHGLMAARARVLMDTRSISLQPLVRPPVLPDSATPVERLARQYMALLAATRLRDRGEVERTLAQARKEAEALPRSIQAEARRLLTLAEVDAGVETGRAAQAQATLQQALANPSSGLQSRGRPEIMALARTTLSLPDSRAEPGALQEVVNALQPHLSNQPEDAAAWTYLSSAWLRLNQPLRAVRAEAEASAATGDLQGAIDRVDAARKRFTQPTSSEVIELSVLDSRVTRWRQTMRDDSRDDL</sequence>
<protein>
    <recommendedName>
        <fullName evidence="7">Peptidase M48 domain-containing protein</fullName>
    </recommendedName>
</protein>
<evidence type="ECO:0000256" key="6">
    <source>
        <dbReference type="ARBA" id="ARBA00023049"/>
    </source>
</evidence>
<dbReference type="OrthoDB" id="9810445at2"/>
<dbReference type="AlphaFoldDB" id="A0A3R8S9S7"/>
<dbReference type="PANTHER" id="PTHR22726">
    <property type="entry name" value="METALLOENDOPEPTIDASE OMA1"/>
    <property type="match status" value="1"/>
</dbReference>
<dbReference type="GO" id="GO:0051603">
    <property type="term" value="P:proteolysis involved in protein catabolic process"/>
    <property type="evidence" value="ECO:0007669"/>
    <property type="project" value="TreeGrafter"/>
</dbReference>
<dbReference type="Gene3D" id="3.30.2010.10">
    <property type="entry name" value="Metalloproteases ('zincins'), catalytic domain"/>
    <property type="match status" value="1"/>
</dbReference>
<evidence type="ECO:0000313" key="9">
    <source>
        <dbReference type="Proteomes" id="UP000269265"/>
    </source>
</evidence>
<keyword evidence="4" id="KW-0378">Hydrolase</keyword>
<dbReference type="EMBL" id="RSED01000006">
    <property type="protein sequence ID" value="RRS04751.1"/>
    <property type="molecule type" value="Genomic_DNA"/>
</dbReference>
<dbReference type="PANTHER" id="PTHR22726:SF1">
    <property type="entry name" value="METALLOENDOPEPTIDASE OMA1, MITOCHONDRIAL"/>
    <property type="match status" value="1"/>
</dbReference>
<dbReference type="InterPro" id="IPR001915">
    <property type="entry name" value="Peptidase_M48"/>
</dbReference>
<keyword evidence="9" id="KW-1185">Reference proteome</keyword>
<dbReference type="Pfam" id="PF01435">
    <property type="entry name" value="Peptidase_M48"/>
    <property type="match status" value="1"/>
</dbReference>
<proteinExistence type="predicted"/>
<evidence type="ECO:0000256" key="5">
    <source>
        <dbReference type="ARBA" id="ARBA00022833"/>
    </source>
</evidence>
<dbReference type="GO" id="GO:0016020">
    <property type="term" value="C:membrane"/>
    <property type="evidence" value="ECO:0007669"/>
    <property type="project" value="TreeGrafter"/>
</dbReference>
<dbReference type="InterPro" id="IPR051156">
    <property type="entry name" value="Mito/Outer_Membr_Metalloprot"/>
</dbReference>
<dbReference type="GO" id="GO:0004222">
    <property type="term" value="F:metalloendopeptidase activity"/>
    <property type="evidence" value="ECO:0007669"/>
    <property type="project" value="InterPro"/>
</dbReference>
<name>A0A3R8S9S7_9BURK</name>
<dbReference type="Proteomes" id="UP000269265">
    <property type="component" value="Unassembled WGS sequence"/>
</dbReference>
<organism evidence="8 9">
    <name type="scientific">Aquabacterium soli</name>
    <dbReference type="NCBI Taxonomy" id="2493092"/>
    <lineage>
        <taxon>Bacteria</taxon>
        <taxon>Pseudomonadati</taxon>
        <taxon>Pseudomonadota</taxon>
        <taxon>Betaproteobacteria</taxon>
        <taxon>Burkholderiales</taxon>
        <taxon>Aquabacterium</taxon>
    </lineage>
</organism>
<evidence type="ECO:0000256" key="3">
    <source>
        <dbReference type="ARBA" id="ARBA00022723"/>
    </source>
</evidence>